<accession>A0A9X0D1W2</accession>
<dbReference type="AlphaFoldDB" id="A0A9X0D1W2"/>
<protein>
    <submittedName>
        <fullName evidence="2">Uncharacterized protein</fullName>
    </submittedName>
</protein>
<name>A0A9X0D1W2_9CNID</name>
<reference evidence="2" key="1">
    <citation type="submission" date="2023-01" db="EMBL/GenBank/DDBJ databases">
        <title>Genome assembly of the deep-sea coral Lophelia pertusa.</title>
        <authorList>
            <person name="Herrera S."/>
            <person name="Cordes E."/>
        </authorList>
    </citation>
    <scope>NUCLEOTIDE SEQUENCE</scope>
    <source>
        <strain evidence="2">USNM1676648</strain>
        <tissue evidence="2">Polyp</tissue>
    </source>
</reference>
<feature type="compositionally biased region" description="Basic residues" evidence="1">
    <location>
        <begin position="136"/>
        <end position="149"/>
    </location>
</feature>
<proteinExistence type="predicted"/>
<organism evidence="2 3">
    <name type="scientific">Desmophyllum pertusum</name>
    <dbReference type="NCBI Taxonomy" id="174260"/>
    <lineage>
        <taxon>Eukaryota</taxon>
        <taxon>Metazoa</taxon>
        <taxon>Cnidaria</taxon>
        <taxon>Anthozoa</taxon>
        <taxon>Hexacorallia</taxon>
        <taxon>Scleractinia</taxon>
        <taxon>Caryophylliina</taxon>
        <taxon>Caryophylliidae</taxon>
        <taxon>Desmophyllum</taxon>
    </lineage>
</organism>
<feature type="compositionally biased region" description="Basic and acidic residues" evidence="1">
    <location>
        <begin position="42"/>
        <end position="63"/>
    </location>
</feature>
<sequence length="236" mass="26650">MEGPNARTQPAKDEKPGELLNSIRSTEQNIILSPDMKLVPFNKKDDKHNERRTSPTNDKECKRKSSSPTGNLVVKVEDVGEKLKPRVDGGLTVVTNSTRERYTSSGRRIANTNYNEKSLAKSSMTRALAVLAKQSKIGKSKTSKGRRHGGGTGLAGDLEHPSRKQGKKRKRRPAEEKRNSLWHYENLKFSELNTVPRMSARYKVAFRKWPYVFSGALDLINQRLGNQNAFWDSIRS</sequence>
<evidence type="ECO:0000256" key="1">
    <source>
        <dbReference type="SAM" id="MobiDB-lite"/>
    </source>
</evidence>
<evidence type="ECO:0000313" key="3">
    <source>
        <dbReference type="Proteomes" id="UP001163046"/>
    </source>
</evidence>
<comment type="caution">
    <text evidence="2">The sequence shown here is derived from an EMBL/GenBank/DDBJ whole genome shotgun (WGS) entry which is preliminary data.</text>
</comment>
<feature type="region of interest" description="Disordered" evidence="1">
    <location>
        <begin position="1"/>
        <end position="73"/>
    </location>
</feature>
<dbReference type="OrthoDB" id="5990708at2759"/>
<feature type="compositionally biased region" description="Basic residues" evidence="1">
    <location>
        <begin position="163"/>
        <end position="172"/>
    </location>
</feature>
<keyword evidence="3" id="KW-1185">Reference proteome</keyword>
<feature type="region of interest" description="Disordered" evidence="1">
    <location>
        <begin position="132"/>
        <end position="177"/>
    </location>
</feature>
<feature type="compositionally biased region" description="Polar residues" evidence="1">
    <location>
        <begin position="22"/>
        <end position="31"/>
    </location>
</feature>
<dbReference type="EMBL" id="MU825918">
    <property type="protein sequence ID" value="KAJ7382663.1"/>
    <property type="molecule type" value="Genomic_DNA"/>
</dbReference>
<evidence type="ECO:0000313" key="2">
    <source>
        <dbReference type="EMBL" id="KAJ7382663.1"/>
    </source>
</evidence>
<gene>
    <name evidence="2" type="ORF">OS493_033720</name>
</gene>
<dbReference type="Proteomes" id="UP001163046">
    <property type="component" value="Unassembled WGS sequence"/>
</dbReference>